<dbReference type="GO" id="GO:0043565">
    <property type="term" value="F:sequence-specific DNA binding"/>
    <property type="evidence" value="ECO:0007669"/>
    <property type="project" value="UniProtKB-ARBA"/>
</dbReference>
<dbReference type="EMBL" id="CBSZ010000402">
    <property type="protein sequence ID" value="CDH26414.1"/>
    <property type="molecule type" value="Genomic_DNA"/>
</dbReference>
<sequence>MSKKDVQLNIRITQELKEQIEESAKENNRSINAEAITLMESALAITQPAIDNQRKIKKAAEQIQEHVELTPSQIEKLMKDAFKSASSDVVSHSVGLITEQAKKIFLDSISNKYKK</sequence>
<dbReference type="Gene3D" id="1.10.1220.10">
    <property type="entry name" value="Met repressor-like"/>
    <property type="match status" value="1"/>
</dbReference>
<dbReference type="SUPFAM" id="SSF47598">
    <property type="entry name" value="Ribbon-helix-helix"/>
    <property type="match status" value="1"/>
</dbReference>
<dbReference type="Pfam" id="PF03869">
    <property type="entry name" value="Arc"/>
    <property type="match status" value="1"/>
</dbReference>
<feature type="domain" description="Arc-like DNA binding" evidence="1">
    <location>
        <begin position="3"/>
        <end position="43"/>
    </location>
</feature>
<dbReference type="InterPro" id="IPR010985">
    <property type="entry name" value="Ribbon_hlx_hlx"/>
</dbReference>
<dbReference type="InterPro" id="IPR013321">
    <property type="entry name" value="Arc_rbn_hlx_hlx"/>
</dbReference>
<dbReference type="HOGENOM" id="CLU_2108082_0_0_6"/>
<proteinExistence type="predicted"/>
<dbReference type="RefSeq" id="WP_038193528.1">
    <property type="nucleotide sequence ID" value="NZ_CAWLXS010000065.1"/>
</dbReference>
<evidence type="ECO:0000313" key="2">
    <source>
        <dbReference type="EMBL" id="CDH26414.1"/>
    </source>
</evidence>
<dbReference type="AlphaFoldDB" id="A0A077Q2Y7"/>
<gene>
    <name evidence="2" type="ORF">XBKB1_660026</name>
</gene>
<accession>A0A077Q2Y7</accession>
<protein>
    <recommendedName>
        <fullName evidence="1">Arc-like DNA binding domain-containing protein</fullName>
    </recommendedName>
</protein>
<reference evidence="2" key="1">
    <citation type="submission" date="2013-07" db="EMBL/GenBank/DDBJ databases">
        <title>Sub-species coevolution in mutualistic symbiosis.</title>
        <authorList>
            <person name="Murfin K."/>
            <person name="Klassen J."/>
            <person name="Lee M."/>
            <person name="Forst S."/>
            <person name="Stock P."/>
            <person name="Goodrich-Blair H."/>
        </authorList>
    </citation>
    <scope>NUCLEOTIDE SEQUENCE [LARGE SCALE GENOMIC DNA]</scope>
    <source>
        <strain evidence="2">Kraussei Becker Underwood</strain>
    </source>
</reference>
<dbReference type="Proteomes" id="UP000028493">
    <property type="component" value="Unassembled WGS sequence"/>
</dbReference>
<evidence type="ECO:0000259" key="1">
    <source>
        <dbReference type="Pfam" id="PF03869"/>
    </source>
</evidence>
<dbReference type="InterPro" id="IPR005569">
    <property type="entry name" value="Arc_DNA-bd_dom"/>
</dbReference>
<comment type="caution">
    <text evidence="2">The sequence shown here is derived from an EMBL/GenBank/DDBJ whole genome shotgun (WGS) entry which is preliminary data.</text>
</comment>
<name>A0A077Q2Y7_XENBV</name>
<dbReference type="GO" id="GO:0006355">
    <property type="term" value="P:regulation of DNA-templated transcription"/>
    <property type="evidence" value="ECO:0007669"/>
    <property type="project" value="InterPro"/>
</dbReference>
<organism evidence="2">
    <name type="scientific">Xenorhabdus bovienii str. kraussei Becker Underwood</name>
    <dbReference type="NCBI Taxonomy" id="1398204"/>
    <lineage>
        <taxon>Bacteria</taxon>
        <taxon>Pseudomonadati</taxon>
        <taxon>Pseudomonadota</taxon>
        <taxon>Gammaproteobacteria</taxon>
        <taxon>Enterobacterales</taxon>
        <taxon>Morganellaceae</taxon>
        <taxon>Xenorhabdus</taxon>
    </lineage>
</organism>